<dbReference type="InterPro" id="IPR051705">
    <property type="entry name" value="Gsp_Synthetase/Amidase"/>
</dbReference>
<keyword evidence="4" id="KW-1185">Reference proteome</keyword>
<feature type="domain" description="Peptidase C51" evidence="2">
    <location>
        <begin position="85"/>
        <end position="174"/>
    </location>
</feature>
<organism evidence="3 4">
    <name type="scientific">Oceaniferula flava</name>
    <dbReference type="NCBI Taxonomy" id="2800421"/>
    <lineage>
        <taxon>Bacteria</taxon>
        <taxon>Pseudomonadati</taxon>
        <taxon>Verrucomicrobiota</taxon>
        <taxon>Verrucomicrobiia</taxon>
        <taxon>Verrucomicrobiales</taxon>
        <taxon>Verrucomicrobiaceae</taxon>
        <taxon>Oceaniferula</taxon>
    </lineage>
</organism>
<evidence type="ECO:0000256" key="1">
    <source>
        <dbReference type="SAM" id="Phobius"/>
    </source>
</evidence>
<dbReference type="Proteomes" id="UP000634206">
    <property type="component" value="Unassembled WGS sequence"/>
</dbReference>
<dbReference type="Pfam" id="PF05257">
    <property type="entry name" value="CHAP"/>
    <property type="match status" value="1"/>
</dbReference>
<evidence type="ECO:0000313" key="3">
    <source>
        <dbReference type="EMBL" id="MBK1854685.1"/>
    </source>
</evidence>
<name>A0AAE2VBM2_9BACT</name>
<feature type="transmembrane region" description="Helical" evidence="1">
    <location>
        <begin position="6"/>
        <end position="23"/>
    </location>
</feature>
<dbReference type="PANTHER" id="PTHR30094:SF0">
    <property type="entry name" value="BIFUNCTIONAL GLUTATHIONYLSPERMIDINE SYNTHETASE_AMIDASE-RELATED"/>
    <property type="match status" value="1"/>
</dbReference>
<dbReference type="InterPro" id="IPR038765">
    <property type="entry name" value="Papain-like_cys_pep_sf"/>
</dbReference>
<sequence>MFRQTLILIAILTVPFLWVPFMIDYDRLELNIGAIGTPNKARSDVKEELRVLDTEQGIPIYAPVAQSCGTKDEHRAEDGYLFGNKWISTEFVRRYYYQVHNFKMPDDLASAKSFFDPAIQQGAINPKPGLIQFQNGLDEIPMAGDLMVFLEGECGHIGVVTEVSENCVVIAQQNAEEEKTRETLKLHHTDDGWKVEGSRSPAAWLRLPQTDTAL</sequence>
<comment type="caution">
    <text evidence="3">The sequence shown here is derived from an EMBL/GenBank/DDBJ whole genome shotgun (WGS) entry which is preliminary data.</text>
</comment>
<dbReference type="PANTHER" id="PTHR30094">
    <property type="entry name" value="BIFUNCTIONAL GLUTATHIONYLSPERMIDINE SYNTHETASE/AMIDASE-RELATED"/>
    <property type="match status" value="1"/>
</dbReference>
<accession>A0AAE2VBM2</accession>
<protein>
    <submittedName>
        <fullName evidence="3">CHAP domain-containing protein</fullName>
    </submittedName>
</protein>
<proteinExistence type="predicted"/>
<dbReference type="SUPFAM" id="SSF54001">
    <property type="entry name" value="Cysteine proteinases"/>
    <property type="match status" value="1"/>
</dbReference>
<keyword evidence="1" id="KW-0472">Membrane</keyword>
<dbReference type="GO" id="GO:0016874">
    <property type="term" value="F:ligase activity"/>
    <property type="evidence" value="ECO:0007669"/>
    <property type="project" value="TreeGrafter"/>
</dbReference>
<reference evidence="3" key="1">
    <citation type="submission" date="2021-01" db="EMBL/GenBank/DDBJ databases">
        <title>Modified the classification status of verrucomicrobia.</title>
        <authorList>
            <person name="Feng X."/>
        </authorList>
    </citation>
    <scope>NUCLEOTIDE SEQUENCE</scope>
    <source>
        <strain evidence="3">5K15</strain>
    </source>
</reference>
<dbReference type="RefSeq" id="WP_309489290.1">
    <property type="nucleotide sequence ID" value="NZ_JAENIG010000003.1"/>
</dbReference>
<dbReference type="EMBL" id="JAENIG010000003">
    <property type="protein sequence ID" value="MBK1854685.1"/>
    <property type="molecule type" value="Genomic_DNA"/>
</dbReference>
<keyword evidence="1" id="KW-1133">Transmembrane helix</keyword>
<keyword evidence="1" id="KW-0812">Transmembrane</keyword>
<evidence type="ECO:0000259" key="2">
    <source>
        <dbReference type="Pfam" id="PF05257"/>
    </source>
</evidence>
<gene>
    <name evidence="3" type="ORF">JIN83_06920</name>
</gene>
<dbReference type="Gene3D" id="3.90.1720.10">
    <property type="entry name" value="endopeptidase domain like (from Nostoc punctiforme)"/>
    <property type="match status" value="1"/>
</dbReference>
<evidence type="ECO:0000313" key="4">
    <source>
        <dbReference type="Proteomes" id="UP000634206"/>
    </source>
</evidence>
<dbReference type="AlphaFoldDB" id="A0AAE2VBM2"/>
<dbReference type="InterPro" id="IPR007921">
    <property type="entry name" value="CHAP_dom"/>
</dbReference>